<evidence type="ECO:0000256" key="1">
    <source>
        <dbReference type="ARBA" id="ARBA00023450"/>
    </source>
</evidence>
<dbReference type="InterPro" id="IPR002711">
    <property type="entry name" value="HNH"/>
</dbReference>
<comment type="similarity">
    <text evidence="1">Belongs to the Rv1128c/1148c/1588c/1702c/1945/3466 family.</text>
</comment>
<reference evidence="5" key="1">
    <citation type="submission" date="2019-04" db="EMBL/GenBank/DDBJ databases">
        <title>Nocardioides xinjiangensis sp. nov.</title>
        <authorList>
            <person name="Liu S."/>
        </authorList>
    </citation>
    <scope>NUCLEOTIDE SEQUENCE [LARGE SCALE GENOMIC DNA]</scope>
    <source>
        <strain evidence="5">18</strain>
    </source>
</reference>
<dbReference type="Gene3D" id="1.10.30.50">
    <property type="match status" value="1"/>
</dbReference>
<dbReference type="Pfam" id="PF02720">
    <property type="entry name" value="DUF222"/>
    <property type="match status" value="1"/>
</dbReference>
<evidence type="ECO:0000313" key="5">
    <source>
        <dbReference type="Proteomes" id="UP000308760"/>
    </source>
</evidence>
<dbReference type="OrthoDB" id="4752861at2"/>
<evidence type="ECO:0000259" key="3">
    <source>
        <dbReference type="SMART" id="SM00507"/>
    </source>
</evidence>
<dbReference type="CDD" id="cd00085">
    <property type="entry name" value="HNHc"/>
    <property type="match status" value="1"/>
</dbReference>
<dbReference type="GO" id="GO:0003676">
    <property type="term" value="F:nucleic acid binding"/>
    <property type="evidence" value="ECO:0007669"/>
    <property type="project" value="InterPro"/>
</dbReference>
<reference evidence="4 5" key="2">
    <citation type="submission" date="2019-05" db="EMBL/GenBank/DDBJ databases">
        <title>Glycomyces buryatensis sp. nov.</title>
        <authorList>
            <person name="Nikitina E."/>
        </authorList>
    </citation>
    <scope>NUCLEOTIDE SEQUENCE [LARGE SCALE GENOMIC DNA]</scope>
    <source>
        <strain evidence="4 5">18</strain>
    </source>
</reference>
<protein>
    <submittedName>
        <fullName evidence="4">DUF222 domain-containing protein</fullName>
    </submittedName>
</protein>
<dbReference type="RefSeq" id="WP_136533359.1">
    <property type="nucleotide sequence ID" value="NZ_STGY01000016.1"/>
</dbReference>
<gene>
    <name evidence="4" type="ORF">FAB82_04570</name>
</gene>
<keyword evidence="5" id="KW-1185">Reference proteome</keyword>
<dbReference type="InterPro" id="IPR003615">
    <property type="entry name" value="HNH_nuc"/>
</dbReference>
<dbReference type="InterPro" id="IPR003870">
    <property type="entry name" value="DUF222"/>
</dbReference>
<proteinExistence type="inferred from homology"/>
<feature type="compositionally biased region" description="Low complexity" evidence="2">
    <location>
        <begin position="510"/>
        <end position="523"/>
    </location>
</feature>
<organism evidence="4 5">
    <name type="scientific">Glycomyces buryatensis</name>
    <dbReference type="NCBI Taxonomy" id="2570927"/>
    <lineage>
        <taxon>Bacteria</taxon>
        <taxon>Bacillati</taxon>
        <taxon>Actinomycetota</taxon>
        <taxon>Actinomycetes</taxon>
        <taxon>Glycomycetales</taxon>
        <taxon>Glycomycetaceae</taxon>
        <taxon>Glycomyces</taxon>
    </lineage>
</organism>
<sequence>MATSHTTTAQAGSDRRGKSEAIHTVLDEAASTINALHATVLASVIDAKTWNIHRDFDGFSALREWLVATFDFHQQIASDLAAIARRAKKFALLATAATSQAARIDPVAYAVRQLDKTPAMRLYARTPYREAVASPFDGAVSCATPEALVVQYCAHAPFKDLKAHLAEIEASLAESAELFEGLGEQSLQYLELSENASGMWTLAGQLSADTGALFAKMLTTSVPPPRQDEADTDGDLPAAANRNAEALHQMLASYGTDPAAPKRHGHTATLSLSCDLQTLRGEVDLTQEPSRTPRLDGQPISLAKARLLACEAGIIPMVFDYATGEVVELGREERLPNTALRRKLEAEQQGGCAWRGCDRPVAWCEAHHIAHWADGGSTNAENLILLCRFHHGRIHTPGWTVAKTGPGQALIVHHDGHEAAPADMGEYSAGEGSTGSGCGYGCEDHRSSIDLDEDFRNGPDDAFPTGLYPEEHAQVPGRDLRDVLDAYALHRIGMDLKQAKARARERFRQPSTAEAEPVTAAPPGDRLRCPAARQ</sequence>
<comment type="caution">
    <text evidence="4">The sequence shown here is derived from an EMBL/GenBank/DDBJ whole genome shotgun (WGS) entry which is preliminary data.</text>
</comment>
<dbReference type="SMART" id="SM00507">
    <property type="entry name" value="HNHc"/>
    <property type="match status" value="1"/>
</dbReference>
<dbReference type="EMBL" id="STGY01000016">
    <property type="protein sequence ID" value="THV42794.1"/>
    <property type="molecule type" value="Genomic_DNA"/>
</dbReference>
<dbReference type="Pfam" id="PF01844">
    <property type="entry name" value="HNH"/>
    <property type="match status" value="1"/>
</dbReference>
<dbReference type="GO" id="GO:0004519">
    <property type="term" value="F:endonuclease activity"/>
    <property type="evidence" value="ECO:0007669"/>
    <property type="project" value="InterPro"/>
</dbReference>
<feature type="region of interest" description="Disordered" evidence="2">
    <location>
        <begin position="501"/>
        <end position="534"/>
    </location>
</feature>
<name>A0A4S8QQ00_9ACTN</name>
<feature type="domain" description="HNH nuclease" evidence="3">
    <location>
        <begin position="341"/>
        <end position="392"/>
    </location>
</feature>
<dbReference type="Proteomes" id="UP000308760">
    <property type="component" value="Unassembled WGS sequence"/>
</dbReference>
<evidence type="ECO:0000313" key="4">
    <source>
        <dbReference type="EMBL" id="THV42794.1"/>
    </source>
</evidence>
<dbReference type="AlphaFoldDB" id="A0A4S8QQ00"/>
<accession>A0A4S8QQ00</accession>
<evidence type="ECO:0000256" key="2">
    <source>
        <dbReference type="SAM" id="MobiDB-lite"/>
    </source>
</evidence>
<dbReference type="GO" id="GO:0008270">
    <property type="term" value="F:zinc ion binding"/>
    <property type="evidence" value="ECO:0007669"/>
    <property type="project" value="InterPro"/>
</dbReference>